<proteinExistence type="predicted"/>
<evidence type="ECO:0000313" key="2">
    <source>
        <dbReference type="Proteomes" id="UP001062846"/>
    </source>
</evidence>
<accession>A0ACC0L4D0</accession>
<sequence>MPQFAIIISIKPWVRLRGPNVAPPPYSSLASSLSSFSSSLPPSSSLRSLSPSLLFLFALFVLAFDQTIGVQWFLICFYRVENILSQTKTIAGHNLEPTPWHVFPPRSFNEENRYARASKIIQCSYLSCRGGTNDDDEPSRNQSQLSHQTRNCPELFRWIHRDLEPWVQSRISLTHVVEAKEYAAFRVVIVEGKLYVDFYYACVQSRAMFTVWGILQLLRRYPGRVPDVDLMFDCMDKPSIDRQEHQSMPLPLFRYCTTPNHLDIPFPDWSFWGWPEVNIGPWDEEFNSIKKGSRDRSWRSKWPVAYWKGNPDVGAPIRTELQKCNHSRLWRAQIMRQDWEAEVKEGFEKSKLSKQCDHRYKIYAEGYAWSVSLKYILSCGSLPLIISPEYEDFFSRGLFPKKNYWPVAASNLCSSIKYAVDWGNENLPEAEAIGRGSQDYMANLNMDRVYDYMLHLITEYSKLLDFKPVPPSSAMEVCAESLLCYADLTQRQFLERSASSPSAARPCTLQPPNSSFIANWLGEKSKLITDVQNFV</sequence>
<dbReference type="Proteomes" id="UP001062846">
    <property type="component" value="Chromosome 13"/>
</dbReference>
<keyword evidence="2" id="KW-1185">Reference proteome</keyword>
<dbReference type="EMBL" id="CM046400">
    <property type="protein sequence ID" value="KAI8523570.1"/>
    <property type="molecule type" value="Genomic_DNA"/>
</dbReference>
<name>A0ACC0L4D0_RHOML</name>
<gene>
    <name evidence="1" type="ORF">RHMOL_Rhmol13G0084400</name>
</gene>
<protein>
    <submittedName>
        <fullName evidence="1">Uncharacterized protein</fullName>
    </submittedName>
</protein>
<comment type="caution">
    <text evidence="1">The sequence shown here is derived from an EMBL/GenBank/DDBJ whole genome shotgun (WGS) entry which is preliminary data.</text>
</comment>
<evidence type="ECO:0000313" key="1">
    <source>
        <dbReference type="EMBL" id="KAI8523570.1"/>
    </source>
</evidence>
<reference evidence="1" key="1">
    <citation type="submission" date="2022-02" db="EMBL/GenBank/DDBJ databases">
        <title>Plant Genome Project.</title>
        <authorList>
            <person name="Zhang R.-G."/>
        </authorList>
    </citation>
    <scope>NUCLEOTIDE SEQUENCE</scope>
    <source>
        <strain evidence="1">AT1</strain>
    </source>
</reference>
<organism evidence="1 2">
    <name type="scientific">Rhododendron molle</name>
    <name type="common">Chinese azalea</name>
    <name type="synonym">Azalea mollis</name>
    <dbReference type="NCBI Taxonomy" id="49168"/>
    <lineage>
        <taxon>Eukaryota</taxon>
        <taxon>Viridiplantae</taxon>
        <taxon>Streptophyta</taxon>
        <taxon>Embryophyta</taxon>
        <taxon>Tracheophyta</taxon>
        <taxon>Spermatophyta</taxon>
        <taxon>Magnoliopsida</taxon>
        <taxon>eudicotyledons</taxon>
        <taxon>Gunneridae</taxon>
        <taxon>Pentapetalae</taxon>
        <taxon>asterids</taxon>
        <taxon>Ericales</taxon>
        <taxon>Ericaceae</taxon>
        <taxon>Ericoideae</taxon>
        <taxon>Rhodoreae</taxon>
        <taxon>Rhododendron</taxon>
    </lineage>
</organism>